<keyword evidence="6" id="KW-0812">Transmembrane</keyword>
<proteinExistence type="inferred from homology"/>
<keyword evidence="5" id="KW-0997">Cell inner membrane</keyword>
<accession>A0A7W6EF22</accession>
<evidence type="ECO:0000256" key="8">
    <source>
        <dbReference type="ARBA" id="ARBA00022989"/>
    </source>
</evidence>
<evidence type="ECO:0000256" key="2">
    <source>
        <dbReference type="ARBA" id="ARBA00006555"/>
    </source>
</evidence>
<keyword evidence="9" id="KW-0472">Membrane</keyword>
<evidence type="ECO:0000259" key="10">
    <source>
        <dbReference type="PROSITE" id="PS52015"/>
    </source>
</evidence>
<dbReference type="Proteomes" id="UP000537592">
    <property type="component" value="Unassembled WGS sequence"/>
</dbReference>
<name>A0A7W6EF22_9HYPH</name>
<evidence type="ECO:0000256" key="9">
    <source>
        <dbReference type="ARBA" id="ARBA00023136"/>
    </source>
</evidence>
<dbReference type="GO" id="GO:0015031">
    <property type="term" value="P:protein transport"/>
    <property type="evidence" value="ECO:0007669"/>
    <property type="project" value="UniProtKB-KW"/>
</dbReference>
<dbReference type="GO" id="GO:0055085">
    <property type="term" value="P:transmembrane transport"/>
    <property type="evidence" value="ECO:0007669"/>
    <property type="project" value="InterPro"/>
</dbReference>
<dbReference type="SUPFAM" id="SSF74653">
    <property type="entry name" value="TolA/TonB C-terminal domain"/>
    <property type="match status" value="1"/>
</dbReference>
<evidence type="ECO:0000313" key="11">
    <source>
        <dbReference type="EMBL" id="MBB3808072.1"/>
    </source>
</evidence>
<dbReference type="Gene3D" id="3.30.1150.10">
    <property type="match status" value="1"/>
</dbReference>
<dbReference type="PANTHER" id="PTHR33446:SF2">
    <property type="entry name" value="PROTEIN TONB"/>
    <property type="match status" value="1"/>
</dbReference>
<feature type="domain" description="TonB C-terminal" evidence="10">
    <location>
        <begin position="48"/>
        <end position="144"/>
    </location>
</feature>
<organism evidence="11 12">
    <name type="scientific">Pseudochelatococcus contaminans</name>
    <dbReference type="NCBI Taxonomy" id="1538103"/>
    <lineage>
        <taxon>Bacteria</taxon>
        <taxon>Pseudomonadati</taxon>
        <taxon>Pseudomonadota</taxon>
        <taxon>Alphaproteobacteria</taxon>
        <taxon>Hyphomicrobiales</taxon>
        <taxon>Chelatococcaceae</taxon>
        <taxon>Pseudochelatococcus</taxon>
    </lineage>
</organism>
<sequence>MMRLPTRRTVALPGMFLSFGLLVMTAGQLALVHSAAAQTVQNDEKVEPPRPVPGDVMRHWPAYPDDARAAGQEGTVVVQLRVTASGAPEDIVVLNSSSVVSLDVAAVAAVSRWRFEPGKRGGVAQDMTVSLPIRFSLPDEEQQQPNSKQP</sequence>
<dbReference type="InterPro" id="IPR051045">
    <property type="entry name" value="TonB-dependent_transducer"/>
</dbReference>
<keyword evidence="12" id="KW-1185">Reference proteome</keyword>
<keyword evidence="3" id="KW-0813">Transport</keyword>
<gene>
    <name evidence="11" type="ORF">FHS81_000126</name>
</gene>
<protein>
    <submittedName>
        <fullName evidence="11">TonB family protein</fullName>
    </submittedName>
</protein>
<dbReference type="InterPro" id="IPR006260">
    <property type="entry name" value="TonB/TolA_C"/>
</dbReference>
<evidence type="ECO:0000256" key="3">
    <source>
        <dbReference type="ARBA" id="ARBA00022448"/>
    </source>
</evidence>
<dbReference type="InterPro" id="IPR037682">
    <property type="entry name" value="TonB_C"/>
</dbReference>
<evidence type="ECO:0000256" key="5">
    <source>
        <dbReference type="ARBA" id="ARBA00022519"/>
    </source>
</evidence>
<comment type="subcellular location">
    <subcellularLocation>
        <location evidence="1">Cell inner membrane</location>
        <topology evidence="1">Single-pass membrane protein</topology>
        <orientation evidence="1">Periplasmic side</orientation>
    </subcellularLocation>
</comment>
<reference evidence="11 12" key="1">
    <citation type="submission" date="2020-08" db="EMBL/GenBank/DDBJ databases">
        <title>Genomic Encyclopedia of Type Strains, Phase IV (KMG-IV): sequencing the most valuable type-strain genomes for metagenomic binning, comparative biology and taxonomic classification.</title>
        <authorList>
            <person name="Goeker M."/>
        </authorList>
    </citation>
    <scope>NUCLEOTIDE SEQUENCE [LARGE SCALE GENOMIC DNA]</scope>
    <source>
        <strain evidence="11 12">DSM 28760</strain>
    </source>
</reference>
<evidence type="ECO:0000256" key="6">
    <source>
        <dbReference type="ARBA" id="ARBA00022692"/>
    </source>
</evidence>
<keyword evidence="7" id="KW-0653">Protein transport</keyword>
<keyword evidence="4" id="KW-1003">Cell membrane</keyword>
<dbReference type="PANTHER" id="PTHR33446">
    <property type="entry name" value="PROTEIN TONB-RELATED"/>
    <property type="match status" value="1"/>
</dbReference>
<comment type="similarity">
    <text evidence="2">Belongs to the TonB family.</text>
</comment>
<evidence type="ECO:0000313" key="12">
    <source>
        <dbReference type="Proteomes" id="UP000537592"/>
    </source>
</evidence>
<dbReference type="Pfam" id="PF03544">
    <property type="entry name" value="TonB_C"/>
    <property type="match status" value="1"/>
</dbReference>
<comment type="caution">
    <text evidence="11">The sequence shown here is derived from an EMBL/GenBank/DDBJ whole genome shotgun (WGS) entry which is preliminary data.</text>
</comment>
<dbReference type="EMBL" id="JACICC010000001">
    <property type="protein sequence ID" value="MBB3808072.1"/>
    <property type="molecule type" value="Genomic_DNA"/>
</dbReference>
<evidence type="ECO:0000256" key="1">
    <source>
        <dbReference type="ARBA" id="ARBA00004383"/>
    </source>
</evidence>
<dbReference type="AlphaFoldDB" id="A0A7W6EF22"/>
<dbReference type="GO" id="GO:0005886">
    <property type="term" value="C:plasma membrane"/>
    <property type="evidence" value="ECO:0007669"/>
    <property type="project" value="UniProtKB-SubCell"/>
</dbReference>
<evidence type="ECO:0000256" key="4">
    <source>
        <dbReference type="ARBA" id="ARBA00022475"/>
    </source>
</evidence>
<evidence type="ECO:0000256" key="7">
    <source>
        <dbReference type="ARBA" id="ARBA00022927"/>
    </source>
</evidence>
<keyword evidence="8" id="KW-1133">Transmembrane helix</keyword>
<dbReference type="NCBIfam" id="TIGR01352">
    <property type="entry name" value="tonB_Cterm"/>
    <property type="match status" value="1"/>
</dbReference>
<dbReference type="PROSITE" id="PS52015">
    <property type="entry name" value="TONB_CTD"/>
    <property type="match status" value="1"/>
</dbReference>